<sequence>MVKKFGIPITVREQLRLNGVMNVSLFLHTELVLRPIAYEWLFPITALPPWFPRVLYATQVILKNNIYLIYIPSAINRFTAFYYPIKHQHIWGCARFRVLFFLVWTISTIFALPSILSDSAQFVRAHDNGPLDLIAFDQLIGETLSFLLSLTAVIVTTSLSIACLLKYRSMHFRVNRNLYECQLFLTSLTAYPPFLIYTIKSVLELVSSFTGNESMKQTYLITW</sequence>
<keyword evidence="1" id="KW-1133">Transmembrane helix</keyword>
<feature type="transmembrane region" description="Helical" evidence="1">
    <location>
        <begin position="96"/>
        <end position="116"/>
    </location>
</feature>
<proteinExistence type="predicted"/>
<protein>
    <recommendedName>
        <fullName evidence="2">7TM GPCR serpentine receptor class x (Srx) domain-containing protein</fullName>
    </recommendedName>
</protein>
<dbReference type="Proteomes" id="UP000887575">
    <property type="component" value="Unassembled WGS sequence"/>
</dbReference>
<feature type="transmembrane region" description="Helical" evidence="1">
    <location>
        <begin position="146"/>
        <end position="167"/>
    </location>
</feature>
<organism evidence="3 4">
    <name type="scientific">Mesorhabditis belari</name>
    <dbReference type="NCBI Taxonomy" id="2138241"/>
    <lineage>
        <taxon>Eukaryota</taxon>
        <taxon>Metazoa</taxon>
        <taxon>Ecdysozoa</taxon>
        <taxon>Nematoda</taxon>
        <taxon>Chromadorea</taxon>
        <taxon>Rhabditida</taxon>
        <taxon>Rhabditina</taxon>
        <taxon>Rhabditomorpha</taxon>
        <taxon>Rhabditoidea</taxon>
        <taxon>Rhabditidae</taxon>
        <taxon>Mesorhabditinae</taxon>
        <taxon>Mesorhabditis</taxon>
    </lineage>
</organism>
<dbReference type="WBParaSite" id="MBELARI_LOCUS21582">
    <property type="protein sequence ID" value="MBELARI_LOCUS21582"/>
    <property type="gene ID" value="MBELARI_LOCUS21582"/>
</dbReference>
<accession>A0AAF3J7U2</accession>
<evidence type="ECO:0000259" key="2">
    <source>
        <dbReference type="Pfam" id="PF10328"/>
    </source>
</evidence>
<evidence type="ECO:0000313" key="3">
    <source>
        <dbReference type="Proteomes" id="UP000887575"/>
    </source>
</evidence>
<feature type="domain" description="7TM GPCR serpentine receptor class x (Srx)" evidence="2">
    <location>
        <begin position="68"/>
        <end position="171"/>
    </location>
</feature>
<keyword evidence="1" id="KW-0812">Transmembrane</keyword>
<reference evidence="4" key="1">
    <citation type="submission" date="2024-02" db="UniProtKB">
        <authorList>
            <consortium name="WormBaseParasite"/>
        </authorList>
    </citation>
    <scope>IDENTIFICATION</scope>
</reference>
<name>A0AAF3J7U2_9BILA</name>
<evidence type="ECO:0000256" key="1">
    <source>
        <dbReference type="SAM" id="Phobius"/>
    </source>
</evidence>
<dbReference type="AlphaFoldDB" id="A0AAF3J7U2"/>
<dbReference type="Pfam" id="PF10328">
    <property type="entry name" value="7TM_GPCR_Srx"/>
    <property type="match status" value="1"/>
</dbReference>
<dbReference type="InterPro" id="IPR019430">
    <property type="entry name" value="7TM_GPCR_serpentine_rcpt_Srx"/>
</dbReference>
<evidence type="ECO:0000313" key="4">
    <source>
        <dbReference type="WBParaSite" id="MBELARI_LOCUS21582"/>
    </source>
</evidence>
<keyword evidence="3" id="KW-1185">Reference proteome</keyword>
<keyword evidence="1" id="KW-0472">Membrane</keyword>